<reference evidence="5" key="1">
    <citation type="submission" date="2020-11" db="EMBL/GenBank/DDBJ databases">
        <authorList>
            <person name="Tran Van P."/>
        </authorList>
    </citation>
    <scope>NUCLEOTIDE SEQUENCE</scope>
</reference>
<keyword evidence="6" id="KW-1185">Reference proteome</keyword>
<dbReference type="Gene3D" id="2.40.20.10">
    <property type="entry name" value="Plasminogen Kringle 4"/>
    <property type="match status" value="1"/>
</dbReference>
<dbReference type="SMART" id="SM00130">
    <property type="entry name" value="KR"/>
    <property type="match status" value="1"/>
</dbReference>
<feature type="domain" description="Kringle" evidence="4">
    <location>
        <begin position="12"/>
        <end position="94"/>
    </location>
</feature>
<evidence type="ECO:0000256" key="3">
    <source>
        <dbReference type="PROSITE-ProRule" id="PRU00121"/>
    </source>
</evidence>
<protein>
    <recommendedName>
        <fullName evidence="4">Kringle domain-containing protein</fullName>
    </recommendedName>
</protein>
<comment type="caution">
    <text evidence="3">Lacks conserved residue(s) required for the propagation of feature annotation.</text>
</comment>
<dbReference type="EMBL" id="LR903166">
    <property type="protein sequence ID" value="CAD7251584.1"/>
    <property type="molecule type" value="Genomic_DNA"/>
</dbReference>
<dbReference type="OrthoDB" id="1915767at2759"/>
<keyword evidence="2" id="KW-1015">Disulfide bond</keyword>
<dbReference type="InterPro" id="IPR013806">
    <property type="entry name" value="Kringle-like"/>
</dbReference>
<evidence type="ECO:0000313" key="6">
    <source>
        <dbReference type="Proteomes" id="UP000677054"/>
    </source>
</evidence>
<evidence type="ECO:0000313" key="5">
    <source>
        <dbReference type="EMBL" id="CAD7251584.1"/>
    </source>
</evidence>
<dbReference type="InterPro" id="IPR038178">
    <property type="entry name" value="Kringle_sf"/>
</dbReference>
<dbReference type="Pfam" id="PF00051">
    <property type="entry name" value="Kringle"/>
    <property type="match status" value="1"/>
</dbReference>
<name>A0A7R9ACN2_9CRUS</name>
<evidence type="ECO:0000256" key="2">
    <source>
        <dbReference type="ARBA" id="ARBA00023157"/>
    </source>
</evidence>
<dbReference type="PRINTS" id="PR00018">
    <property type="entry name" value="KRINGLE"/>
</dbReference>
<dbReference type="EMBL" id="CAJPEV010003649">
    <property type="protein sequence ID" value="CAG0900251.1"/>
    <property type="molecule type" value="Genomic_DNA"/>
</dbReference>
<accession>A0A7R9ACN2</accession>
<dbReference type="Proteomes" id="UP000677054">
    <property type="component" value="Unassembled WGS sequence"/>
</dbReference>
<dbReference type="PROSITE" id="PS50070">
    <property type="entry name" value="KRINGLE_2"/>
    <property type="match status" value="1"/>
</dbReference>
<keyword evidence="1 3" id="KW-0420">Kringle</keyword>
<sequence>MPGAPECKLSQKGGEYVGTKDRTISGFACVPWLDPDRSEGDMMRGAREGSFPDEVTKSHKICRNPNGNPGGPWCNIKDSRKPNLKWEYCDVSFCDFDDSGGGSKSGGQYESKTLRLSNRLGVGNGTVALCLARCSILLMDERDGNCPLTESDNLEIDLAMML</sequence>
<evidence type="ECO:0000259" key="4">
    <source>
        <dbReference type="PROSITE" id="PS50070"/>
    </source>
</evidence>
<proteinExistence type="predicted"/>
<gene>
    <name evidence="5" type="ORF">DSTB1V02_LOCUS11347</name>
</gene>
<dbReference type="AlphaFoldDB" id="A0A7R9ACN2"/>
<organism evidence="5">
    <name type="scientific">Darwinula stevensoni</name>
    <dbReference type="NCBI Taxonomy" id="69355"/>
    <lineage>
        <taxon>Eukaryota</taxon>
        <taxon>Metazoa</taxon>
        <taxon>Ecdysozoa</taxon>
        <taxon>Arthropoda</taxon>
        <taxon>Crustacea</taxon>
        <taxon>Oligostraca</taxon>
        <taxon>Ostracoda</taxon>
        <taxon>Podocopa</taxon>
        <taxon>Podocopida</taxon>
        <taxon>Darwinulocopina</taxon>
        <taxon>Darwinuloidea</taxon>
        <taxon>Darwinulidae</taxon>
        <taxon>Darwinula</taxon>
    </lineage>
</organism>
<dbReference type="InterPro" id="IPR000001">
    <property type="entry name" value="Kringle"/>
</dbReference>
<dbReference type="SUPFAM" id="SSF57440">
    <property type="entry name" value="Kringle-like"/>
    <property type="match status" value="1"/>
</dbReference>
<evidence type="ECO:0000256" key="1">
    <source>
        <dbReference type="ARBA" id="ARBA00022572"/>
    </source>
</evidence>